<dbReference type="Proteomes" id="UP000735302">
    <property type="component" value="Unassembled WGS sequence"/>
</dbReference>
<accession>A0AAV4B5E9</accession>
<dbReference type="EMBL" id="BLXT01004553">
    <property type="protein sequence ID" value="GFO14327.1"/>
    <property type="molecule type" value="Genomic_DNA"/>
</dbReference>
<dbReference type="PANTHER" id="PTHR47331">
    <property type="entry name" value="PHD-TYPE DOMAIN-CONTAINING PROTEIN"/>
    <property type="match status" value="1"/>
</dbReference>
<dbReference type="InterPro" id="IPR040676">
    <property type="entry name" value="DUF5641"/>
</dbReference>
<comment type="caution">
    <text evidence="2">The sequence shown here is derived from an EMBL/GenBank/DDBJ whole genome shotgun (WGS) entry which is preliminary data.</text>
</comment>
<evidence type="ECO:0000259" key="1">
    <source>
        <dbReference type="Pfam" id="PF18701"/>
    </source>
</evidence>
<evidence type="ECO:0000313" key="2">
    <source>
        <dbReference type="EMBL" id="GFO14327.1"/>
    </source>
</evidence>
<dbReference type="Pfam" id="PF18701">
    <property type="entry name" value="DUF5641"/>
    <property type="match status" value="1"/>
</dbReference>
<evidence type="ECO:0000313" key="3">
    <source>
        <dbReference type="Proteomes" id="UP000735302"/>
    </source>
</evidence>
<protein>
    <submittedName>
        <fullName evidence="2">Gag-Pol polyprotein</fullName>
    </submittedName>
</protein>
<gene>
    <name evidence="2" type="ORF">PoB_004083200</name>
</gene>
<name>A0AAV4B5E9_9GAST</name>
<dbReference type="PANTHER" id="PTHR47331:SF2">
    <property type="match status" value="1"/>
</dbReference>
<keyword evidence="3" id="KW-1185">Reference proteome</keyword>
<sequence>MVKFIVFKGIKKKVSISNGRYQAGLPWKGGDMKDRLVSNVNAAHKRLYALDRKLSSDPELDDKYHRVFMDLEKQGIIEEIPTEKWIHSEHPIFYLPHRPVVREELEESLIEKFWHIWKSEYLRNLPPLTLKSKKTNNRLLLGSVVLIRDEKKPRMWWPLGKVVKLYNAIDGKVRAAQLKTEKGLITRFINHISLLKDSSHDPLM</sequence>
<organism evidence="2 3">
    <name type="scientific">Plakobranchus ocellatus</name>
    <dbReference type="NCBI Taxonomy" id="259542"/>
    <lineage>
        <taxon>Eukaryota</taxon>
        <taxon>Metazoa</taxon>
        <taxon>Spiralia</taxon>
        <taxon>Lophotrochozoa</taxon>
        <taxon>Mollusca</taxon>
        <taxon>Gastropoda</taxon>
        <taxon>Heterobranchia</taxon>
        <taxon>Euthyneura</taxon>
        <taxon>Panpulmonata</taxon>
        <taxon>Sacoglossa</taxon>
        <taxon>Placobranchoidea</taxon>
        <taxon>Plakobranchidae</taxon>
        <taxon>Plakobranchus</taxon>
    </lineage>
</organism>
<reference evidence="2 3" key="1">
    <citation type="journal article" date="2021" name="Elife">
        <title>Chloroplast acquisition without the gene transfer in kleptoplastic sea slugs, Plakobranchus ocellatus.</title>
        <authorList>
            <person name="Maeda T."/>
            <person name="Takahashi S."/>
            <person name="Yoshida T."/>
            <person name="Shimamura S."/>
            <person name="Takaki Y."/>
            <person name="Nagai Y."/>
            <person name="Toyoda A."/>
            <person name="Suzuki Y."/>
            <person name="Arimoto A."/>
            <person name="Ishii H."/>
            <person name="Satoh N."/>
            <person name="Nishiyama T."/>
            <person name="Hasebe M."/>
            <person name="Maruyama T."/>
            <person name="Minagawa J."/>
            <person name="Obokata J."/>
            <person name="Shigenobu S."/>
        </authorList>
    </citation>
    <scope>NUCLEOTIDE SEQUENCE [LARGE SCALE GENOMIC DNA]</scope>
</reference>
<proteinExistence type="predicted"/>
<dbReference type="AlphaFoldDB" id="A0AAV4B5E9"/>
<feature type="domain" description="DUF5641" evidence="1">
    <location>
        <begin position="107"/>
        <end position="195"/>
    </location>
</feature>